<evidence type="ECO:0000256" key="1">
    <source>
        <dbReference type="ARBA" id="ARBA00003236"/>
    </source>
</evidence>
<dbReference type="PANTHER" id="PTHR43784:SF2">
    <property type="entry name" value="GDSL-LIKE LIPASE_ACYLHYDROLASE, PUTATIVE (AFU_ORTHOLOGUE AFUA_2G00820)-RELATED"/>
    <property type="match status" value="1"/>
</dbReference>
<evidence type="ECO:0000313" key="8">
    <source>
        <dbReference type="Proteomes" id="UP000575241"/>
    </source>
</evidence>
<evidence type="ECO:0000256" key="4">
    <source>
        <dbReference type="ARBA" id="ARBA00032976"/>
    </source>
</evidence>
<keyword evidence="8" id="KW-1185">Reference proteome</keyword>
<dbReference type="Pfam" id="PF13472">
    <property type="entry name" value="Lipase_GDSL_2"/>
    <property type="match status" value="1"/>
</dbReference>
<comment type="caution">
    <text evidence="7">The sequence shown here is derived from an EMBL/GenBank/DDBJ whole genome shotgun (WGS) entry which is preliminary data.</text>
</comment>
<dbReference type="GO" id="GO:0016788">
    <property type="term" value="F:hydrolase activity, acting on ester bonds"/>
    <property type="evidence" value="ECO:0007669"/>
    <property type="project" value="UniProtKB-ARBA"/>
</dbReference>
<dbReference type="GO" id="GO:0016810">
    <property type="term" value="F:hydrolase activity, acting on carbon-nitrogen (but not peptide) bonds"/>
    <property type="evidence" value="ECO:0007669"/>
    <property type="project" value="InterPro"/>
</dbReference>
<dbReference type="InterPro" id="IPR036514">
    <property type="entry name" value="SGNH_hydro_sf"/>
</dbReference>
<dbReference type="RefSeq" id="WP_184166694.1">
    <property type="nucleotide sequence ID" value="NZ_JACHLN010000002.1"/>
</dbReference>
<dbReference type="AlphaFoldDB" id="A0A7W7K183"/>
<evidence type="ECO:0000256" key="3">
    <source>
        <dbReference type="ARBA" id="ARBA00020071"/>
    </source>
</evidence>
<dbReference type="PANTHER" id="PTHR43784">
    <property type="entry name" value="GDSL-LIKE LIPASE/ACYLHYDROLASE, PUTATIVE (AFU_ORTHOLOGUE AFUA_2G00820)-RELATED"/>
    <property type="match status" value="1"/>
</dbReference>
<dbReference type="InterPro" id="IPR013830">
    <property type="entry name" value="SGNH_hydro"/>
</dbReference>
<dbReference type="Proteomes" id="UP000575241">
    <property type="component" value="Unassembled WGS sequence"/>
</dbReference>
<dbReference type="GO" id="GO:0005975">
    <property type="term" value="P:carbohydrate metabolic process"/>
    <property type="evidence" value="ECO:0007669"/>
    <property type="project" value="InterPro"/>
</dbReference>
<dbReference type="InterPro" id="IPR011330">
    <property type="entry name" value="Glyco_hydro/deAcase_b/a-brl"/>
</dbReference>
<accession>A0A7W7K183</accession>
<evidence type="ECO:0000313" key="7">
    <source>
        <dbReference type="EMBL" id="MBB4839109.1"/>
    </source>
</evidence>
<dbReference type="Pfam" id="PF01522">
    <property type="entry name" value="Polysacc_deac_1"/>
    <property type="match status" value="1"/>
</dbReference>
<dbReference type="CDD" id="cd10960">
    <property type="entry name" value="CE4_NodB_like_1"/>
    <property type="match status" value="1"/>
</dbReference>
<keyword evidence="5" id="KW-0732">Signal</keyword>
<dbReference type="Gene3D" id="3.40.50.1110">
    <property type="entry name" value="SGNH hydrolase"/>
    <property type="match status" value="1"/>
</dbReference>
<dbReference type="InterPro" id="IPR053140">
    <property type="entry name" value="GDSL_Rv0518-like"/>
</dbReference>
<dbReference type="EMBL" id="JACHLN010000002">
    <property type="protein sequence ID" value="MBB4839109.1"/>
    <property type="molecule type" value="Genomic_DNA"/>
</dbReference>
<dbReference type="InterPro" id="IPR002509">
    <property type="entry name" value="NODB_dom"/>
</dbReference>
<sequence length="699" mass="74868">MGLIARLAALVLLLGAAAPPGERWVTAWATSQMIPGNNALPAEDLKDATLRQIVRIQIAGQKLRVRLTNAYGTQPLRIGAATIARSADLASARIDAASLATLSFGGAKSVTIPAGADYWSDPIDLPVKAGANLAITLYLPEAPTQQTGHPGSRATSYYVHGDRTRDADLADAKKVDRWFQIGAIELASPKASAVVILGDSITDGYGVPANSNARWTDALQLRLRANPALADMAVLNAGIGGNRLLNDGLGPNAMARFDREVLSYPGVTHLVIFEGVNDLGTLTRDAPATPEAHAALVEGMIGAYRQMVARARAHGIKVIGATITPYGGSGYYHPDAQNEADRAAVNAWIRTPGNFDGVIDFDAAMRDPAAPTKLLKAYDNDGLHPSVAGYQAMADAVPLSLLSARVTDKGKVAAAPSTPAPMIAFTFDDLTAHAPLPQGYTRVGIAEQIIAALKAGGAPAIGFLNGIQLTNEPASAPVLDKWRAAGLALGNHGWSHANLNDLTDQQFLAELEKNEPILKARAGTSDWHWFRYPFLSEASADPERRARIRKLLAGKGYKVAAVTMDFSDWAYNNAYPRCIAKGDSDAILAMEHAWLGAASVQADRSRELARKLYGRDVPYVLLMHLGAFDAHMMPRLIALYREKGYRFVSIEEAQRDPYYAADMNPALPPQPQNFEQVATGKGFELPKAPQLLPLDTMCK</sequence>
<name>A0A7W7K183_9SPHN</name>
<dbReference type="CDD" id="cd01830">
    <property type="entry name" value="XynE_like"/>
    <property type="match status" value="1"/>
</dbReference>
<feature type="chain" id="PRO_5031390086" description="Chitooligosaccharide deacetylase" evidence="5">
    <location>
        <begin position="19"/>
        <end position="699"/>
    </location>
</feature>
<feature type="domain" description="NodB homology" evidence="6">
    <location>
        <begin position="421"/>
        <end position="648"/>
    </location>
</feature>
<dbReference type="SUPFAM" id="SSF88713">
    <property type="entry name" value="Glycoside hydrolase/deacetylase"/>
    <property type="match status" value="1"/>
</dbReference>
<evidence type="ECO:0000256" key="2">
    <source>
        <dbReference type="ARBA" id="ARBA00010973"/>
    </source>
</evidence>
<evidence type="ECO:0000259" key="6">
    <source>
        <dbReference type="PROSITE" id="PS51677"/>
    </source>
</evidence>
<dbReference type="Gene3D" id="3.20.20.370">
    <property type="entry name" value="Glycoside hydrolase/deacetylase"/>
    <property type="match status" value="1"/>
</dbReference>
<organism evidence="7 8">
    <name type="scientific">Sphingomonas kyeonggiensis</name>
    <dbReference type="NCBI Taxonomy" id="1268553"/>
    <lineage>
        <taxon>Bacteria</taxon>
        <taxon>Pseudomonadati</taxon>
        <taxon>Pseudomonadota</taxon>
        <taxon>Alphaproteobacteria</taxon>
        <taxon>Sphingomonadales</taxon>
        <taxon>Sphingomonadaceae</taxon>
        <taxon>Sphingomonas</taxon>
    </lineage>
</organism>
<reference evidence="7 8" key="1">
    <citation type="submission" date="2020-08" db="EMBL/GenBank/DDBJ databases">
        <title>Functional genomics of gut bacteria from endangered species of beetles.</title>
        <authorList>
            <person name="Carlos-Shanley C."/>
        </authorList>
    </citation>
    <scope>NUCLEOTIDE SEQUENCE [LARGE SCALE GENOMIC DNA]</scope>
    <source>
        <strain evidence="7 8">S00224</strain>
    </source>
</reference>
<gene>
    <name evidence="7" type="ORF">HNP52_002178</name>
</gene>
<proteinExistence type="inferred from homology"/>
<protein>
    <recommendedName>
        <fullName evidence="3">Chitooligosaccharide deacetylase</fullName>
    </recommendedName>
    <alternativeName>
        <fullName evidence="4">Nodulation protein B</fullName>
    </alternativeName>
</protein>
<feature type="signal peptide" evidence="5">
    <location>
        <begin position="1"/>
        <end position="18"/>
    </location>
</feature>
<evidence type="ECO:0000256" key="5">
    <source>
        <dbReference type="SAM" id="SignalP"/>
    </source>
</evidence>
<comment type="function">
    <text evidence="1">Is involved in generating a small heat-stable compound (Nod), an acylated oligomer of N-acetylglucosamine, that stimulates mitosis in various plant protoplasts.</text>
</comment>
<dbReference type="SUPFAM" id="SSF52266">
    <property type="entry name" value="SGNH hydrolase"/>
    <property type="match status" value="1"/>
</dbReference>
<comment type="similarity">
    <text evidence="2">Belongs to the polysaccharide deacetylase family.</text>
</comment>
<dbReference type="PROSITE" id="PS51677">
    <property type="entry name" value="NODB"/>
    <property type="match status" value="1"/>
</dbReference>